<reference evidence="4" key="1">
    <citation type="submission" date="2016-10" db="EMBL/GenBank/DDBJ databases">
        <authorList>
            <person name="Varghese N."/>
            <person name="Submissions S."/>
        </authorList>
    </citation>
    <scope>NUCLEOTIDE SEQUENCE [LARGE SCALE GENOMIC DNA]</scope>
    <source>
        <strain evidence="4">DSM 3669</strain>
    </source>
</reference>
<sequence>MYIRLALLPQVFRFNLNIKLGFVTTLLTGMIFVSDAIIACQTLHDELNLAMHETGCRPPVIWVESDYHNDPNQLRAKLQEEIDSLKNIDNILFVYGCCGNGLVGLKASTANLIIPKTEDCISMVLSRPDEKFERHKQTYFLTKGWMEGSKSIFVEYEHALKRYGEKRTKRLFEVMLKHYHYFMLIDTGAYNLEDCLRKAEELAQNTALELVMAKGDIWFLKKLLTGPYDEDFCVVPKGGTVSITHLGLAHTVPAHQAI</sequence>
<dbReference type="AlphaFoldDB" id="A0A1I6D6J8"/>
<gene>
    <name evidence="3" type="ORF">SAMN05660706_10660</name>
</gene>
<accession>A0A1I6D6J8</accession>
<protein>
    <recommendedName>
        <fullName evidence="2">DUF1638 domain-containing protein</fullName>
    </recommendedName>
</protein>
<organism evidence="3 4">
    <name type="scientific">Desulfoscipio geothermicus DSM 3669</name>
    <dbReference type="NCBI Taxonomy" id="1121426"/>
    <lineage>
        <taxon>Bacteria</taxon>
        <taxon>Bacillati</taxon>
        <taxon>Bacillota</taxon>
        <taxon>Clostridia</taxon>
        <taxon>Eubacteriales</taxon>
        <taxon>Desulfallaceae</taxon>
        <taxon>Desulfoscipio</taxon>
    </lineage>
</organism>
<feature type="domain" description="DUF1638" evidence="2">
    <location>
        <begin position="62"/>
        <end position="224"/>
    </location>
</feature>
<dbReference type="Proteomes" id="UP000199584">
    <property type="component" value="Unassembled WGS sequence"/>
</dbReference>
<evidence type="ECO:0000313" key="3">
    <source>
        <dbReference type="EMBL" id="SFR01085.1"/>
    </source>
</evidence>
<dbReference type="Pfam" id="PF07796">
    <property type="entry name" value="DUF1638"/>
    <property type="match status" value="1"/>
</dbReference>
<feature type="transmembrane region" description="Helical" evidence="1">
    <location>
        <begin position="20"/>
        <end position="39"/>
    </location>
</feature>
<keyword evidence="1" id="KW-1133">Transmembrane helix</keyword>
<keyword evidence="4" id="KW-1185">Reference proteome</keyword>
<keyword evidence="1" id="KW-0472">Membrane</keyword>
<dbReference type="EMBL" id="FOYM01000006">
    <property type="protein sequence ID" value="SFR01085.1"/>
    <property type="molecule type" value="Genomic_DNA"/>
</dbReference>
<evidence type="ECO:0000256" key="1">
    <source>
        <dbReference type="SAM" id="Phobius"/>
    </source>
</evidence>
<proteinExistence type="predicted"/>
<evidence type="ECO:0000259" key="2">
    <source>
        <dbReference type="Pfam" id="PF07796"/>
    </source>
</evidence>
<name>A0A1I6D6J8_9FIRM</name>
<dbReference type="InterPro" id="IPR012437">
    <property type="entry name" value="DUF1638"/>
</dbReference>
<keyword evidence="1" id="KW-0812">Transmembrane</keyword>
<evidence type="ECO:0000313" key="4">
    <source>
        <dbReference type="Proteomes" id="UP000199584"/>
    </source>
</evidence>
<dbReference type="STRING" id="39060.SAMN05660706_10660"/>